<comment type="catalytic activity">
    <reaction evidence="11">
        <text>(R)-mevalonate + ATP = (R)-5-phosphomevalonate + ADP + H(+)</text>
        <dbReference type="Rhea" id="RHEA:17065"/>
        <dbReference type="ChEBI" id="CHEBI:15378"/>
        <dbReference type="ChEBI" id="CHEBI:30616"/>
        <dbReference type="ChEBI" id="CHEBI:36464"/>
        <dbReference type="ChEBI" id="CHEBI:58146"/>
        <dbReference type="ChEBI" id="CHEBI:456216"/>
        <dbReference type="EC" id="2.7.1.36"/>
    </reaction>
</comment>
<protein>
    <recommendedName>
        <fullName evidence="11">Mevalonate kinase</fullName>
        <shortName evidence="11">MK</shortName>
        <shortName evidence="11">MVK</shortName>
        <ecNumber evidence="11">2.7.1.36</ecNumber>
    </recommendedName>
</protein>
<evidence type="ECO:0000256" key="4">
    <source>
        <dbReference type="ARBA" id="ARBA00022741"/>
    </source>
</evidence>
<dbReference type="GO" id="GO:0004496">
    <property type="term" value="F:mevalonate kinase activity"/>
    <property type="evidence" value="ECO:0007669"/>
    <property type="project" value="UniProtKB-UniRule"/>
</dbReference>
<dbReference type="SUPFAM" id="SSF55060">
    <property type="entry name" value="GHMP Kinase, C-terminal domain"/>
    <property type="match status" value="1"/>
</dbReference>
<feature type="domain" description="GHMP kinase C-terminal" evidence="13">
    <location>
        <begin position="254"/>
        <end position="327"/>
    </location>
</feature>
<keyword evidence="9 11" id="KW-0414">Isoprene biosynthesis</keyword>
<dbReference type="Gene3D" id="3.30.70.890">
    <property type="entry name" value="GHMP kinase, C-terminal domain"/>
    <property type="match status" value="1"/>
</dbReference>
<feature type="domain" description="GHMP kinase N-terminal" evidence="12">
    <location>
        <begin position="100"/>
        <end position="186"/>
    </location>
</feature>
<evidence type="ECO:0000256" key="8">
    <source>
        <dbReference type="ARBA" id="ARBA00023098"/>
    </source>
</evidence>
<comment type="caution">
    <text evidence="11">Lacks conserved residue(s) required for the propagation of feature annotation.</text>
</comment>
<evidence type="ECO:0000256" key="10">
    <source>
        <dbReference type="ARBA" id="ARBA00029438"/>
    </source>
</evidence>
<dbReference type="Pfam" id="PF00288">
    <property type="entry name" value="GHMP_kinases_N"/>
    <property type="match status" value="1"/>
</dbReference>
<dbReference type="InterPro" id="IPR020568">
    <property type="entry name" value="Ribosomal_Su5_D2-typ_SF"/>
</dbReference>
<dbReference type="PANTHER" id="PTHR43290">
    <property type="entry name" value="MEVALONATE KINASE"/>
    <property type="match status" value="1"/>
</dbReference>
<dbReference type="SUPFAM" id="SSF54211">
    <property type="entry name" value="Ribosomal protein S5 domain 2-like"/>
    <property type="match status" value="1"/>
</dbReference>
<comment type="function">
    <text evidence="11">Catalyzes the phosphorylation of (R)-mevalonate (MVA) to (R)-mevalonate 5-phosphate (MVAP). Functions in the mevalonate (MVA) pathway leading to isopentenyl diphosphate (IPP), a key precursor for the biosynthesis of isoprenoid compounds such as archaeal membrane lipids.</text>
</comment>
<name>A0A523BE21_9CREN</name>
<keyword evidence="4 11" id="KW-0547">Nucleotide-binding</keyword>
<organism evidence="14 15">
    <name type="scientific">Thermoproteota archaeon</name>
    <dbReference type="NCBI Taxonomy" id="2056631"/>
    <lineage>
        <taxon>Archaea</taxon>
        <taxon>Thermoproteota</taxon>
    </lineage>
</organism>
<keyword evidence="1 11" id="KW-0963">Cytoplasm</keyword>
<dbReference type="InterPro" id="IPR022937">
    <property type="entry name" value="Mevalonate_kinase_arc"/>
</dbReference>
<dbReference type="InterPro" id="IPR006205">
    <property type="entry name" value="Mev_gal_kin"/>
</dbReference>
<dbReference type="GO" id="GO:0019287">
    <property type="term" value="P:isopentenyl diphosphate biosynthetic process, mevalonate pathway"/>
    <property type="evidence" value="ECO:0007669"/>
    <property type="project" value="UniProtKB-UniRule"/>
</dbReference>
<keyword evidence="8 11" id="KW-0443">Lipid metabolism</keyword>
<evidence type="ECO:0000313" key="15">
    <source>
        <dbReference type="Proteomes" id="UP000315399"/>
    </source>
</evidence>
<dbReference type="AlphaFoldDB" id="A0A523BE21"/>
<keyword evidence="2 11" id="KW-0444">Lipid biosynthesis</keyword>
<keyword evidence="5 11" id="KW-0418">Kinase</keyword>
<comment type="cofactor">
    <cofactor evidence="11">
        <name>Mg(2+)</name>
        <dbReference type="ChEBI" id="CHEBI:18420"/>
    </cofactor>
</comment>
<dbReference type="Pfam" id="PF08544">
    <property type="entry name" value="GHMP_kinases_C"/>
    <property type="match status" value="1"/>
</dbReference>
<comment type="subunit">
    <text evidence="11">Homodimer.</text>
</comment>
<dbReference type="InterPro" id="IPR036554">
    <property type="entry name" value="GHMP_kinase_C_sf"/>
</dbReference>
<evidence type="ECO:0000256" key="1">
    <source>
        <dbReference type="ARBA" id="ARBA00022490"/>
    </source>
</evidence>
<comment type="pathway">
    <text evidence="10 11">Isoprenoid biosynthesis; isopentenyl diphosphate biosynthesis via mevalonate pathway; isopentenyl diphosphate from (R)-mevalonate: step 1/3.</text>
</comment>
<dbReference type="EMBL" id="QNVH01000019">
    <property type="protein sequence ID" value="TDA39197.1"/>
    <property type="molecule type" value="Genomic_DNA"/>
</dbReference>
<dbReference type="InterPro" id="IPR006204">
    <property type="entry name" value="GHMP_kinase_N_dom"/>
</dbReference>
<dbReference type="InterPro" id="IPR014721">
    <property type="entry name" value="Ribsml_uS5_D2-typ_fold_subgr"/>
</dbReference>
<reference evidence="14 15" key="1">
    <citation type="journal article" date="2019" name="Nat. Microbiol.">
        <title>Expanding anaerobic alkane metabolism in the domain of Archaea.</title>
        <authorList>
            <person name="Wang Y."/>
            <person name="Wegener G."/>
            <person name="Hou J."/>
            <person name="Wang F."/>
            <person name="Xiao X."/>
        </authorList>
    </citation>
    <scope>NUCLEOTIDE SEQUENCE [LARGE SCALE GENOMIC DNA]</scope>
    <source>
        <strain evidence="14">WYZ-LMO10</strain>
    </source>
</reference>
<dbReference type="InterPro" id="IPR013750">
    <property type="entry name" value="GHMP_kinase_C_dom"/>
</dbReference>
<keyword evidence="6 11" id="KW-0067">ATP-binding</keyword>
<keyword evidence="7 11" id="KW-0460">Magnesium</keyword>
<dbReference type="NCBIfam" id="TIGR00549">
    <property type="entry name" value="mevalon_kin"/>
    <property type="match status" value="1"/>
</dbReference>
<evidence type="ECO:0000256" key="9">
    <source>
        <dbReference type="ARBA" id="ARBA00023229"/>
    </source>
</evidence>
<gene>
    <name evidence="11 14" type="primary">mvk</name>
    <name evidence="14" type="ORF">DSO08_02855</name>
</gene>
<evidence type="ECO:0000256" key="5">
    <source>
        <dbReference type="ARBA" id="ARBA00022777"/>
    </source>
</evidence>
<dbReference type="HAMAP" id="MF_00217">
    <property type="entry name" value="Mevalonate_kinase"/>
    <property type="match status" value="1"/>
</dbReference>
<dbReference type="Gene3D" id="3.30.230.10">
    <property type="match status" value="1"/>
</dbReference>
<evidence type="ECO:0000256" key="6">
    <source>
        <dbReference type="ARBA" id="ARBA00022840"/>
    </source>
</evidence>
<comment type="subcellular location">
    <subcellularLocation>
        <location evidence="11">Cytoplasm</location>
    </subcellularLocation>
</comment>
<dbReference type="PRINTS" id="PR00959">
    <property type="entry name" value="MEVGALKINASE"/>
</dbReference>
<evidence type="ECO:0000256" key="3">
    <source>
        <dbReference type="ARBA" id="ARBA00022679"/>
    </source>
</evidence>
<sequence>MVSIVRIDVWMGGPMRVTVSVPGKVTLLGEHAVVYGKPALVSAINRRVYITVEGRDDSNIKIFSNDIKLQGLSLKLNGEMSSFEFETWEKKSQILEPLRYILKALEVAAQHYGKKIGANIMVRSEMPIGAGLGTSAAISVGTVAAYSALLGHEMNLNEVARMGHATEVAVQGIASPMDTAITTFGGTLYIKPEGTKPFIERIDVPCDFTSVLGYTQREETTSQILRRVKAAKDQNPKVVELIMDAIGLLVEEARSCIKKGDPKSFGDLMNINHGLLDSLGVSTRALNEMVYASRSAGALGSKLTGAGGGGCMIALCPDRAKEVSLAIKLAGGVPFEVSLSSPGLRVEPPS</sequence>
<dbReference type="Proteomes" id="UP000315399">
    <property type="component" value="Unassembled WGS sequence"/>
</dbReference>
<comment type="caution">
    <text evidence="14">The sequence shown here is derived from an EMBL/GenBank/DDBJ whole genome shotgun (WGS) entry which is preliminary data.</text>
</comment>
<dbReference type="GO" id="GO:0005829">
    <property type="term" value="C:cytosol"/>
    <property type="evidence" value="ECO:0007669"/>
    <property type="project" value="TreeGrafter"/>
</dbReference>
<comment type="similarity">
    <text evidence="11">Belongs to the GHMP kinase family. Mevalonate kinase subfamily.</text>
</comment>
<keyword evidence="3 11" id="KW-0808">Transferase</keyword>
<dbReference type="GO" id="GO:0005524">
    <property type="term" value="F:ATP binding"/>
    <property type="evidence" value="ECO:0007669"/>
    <property type="project" value="UniProtKB-UniRule"/>
</dbReference>
<evidence type="ECO:0000256" key="11">
    <source>
        <dbReference type="HAMAP-Rule" id="MF_00217"/>
    </source>
</evidence>
<feature type="active site" description="Proton acceptor" evidence="11">
    <location>
        <position position="178"/>
    </location>
</feature>
<evidence type="ECO:0000259" key="13">
    <source>
        <dbReference type="Pfam" id="PF08544"/>
    </source>
</evidence>
<dbReference type="GO" id="GO:0000287">
    <property type="term" value="F:magnesium ion binding"/>
    <property type="evidence" value="ECO:0007669"/>
    <property type="project" value="UniProtKB-UniRule"/>
</dbReference>
<evidence type="ECO:0000259" key="12">
    <source>
        <dbReference type="Pfam" id="PF00288"/>
    </source>
</evidence>
<dbReference type="EC" id="2.7.1.36" evidence="11"/>
<dbReference type="UniPathway" id="UPA00057">
    <property type="reaction ID" value="UER00098"/>
</dbReference>
<proteinExistence type="inferred from homology"/>
<accession>A0A523BE21</accession>
<dbReference type="PANTHER" id="PTHR43290:SF2">
    <property type="entry name" value="MEVALONATE KINASE"/>
    <property type="match status" value="1"/>
</dbReference>
<evidence type="ECO:0000256" key="7">
    <source>
        <dbReference type="ARBA" id="ARBA00022842"/>
    </source>
</evidence>
<evidence type="ECO:0000313" key="14">
    <source>
        <dbReference type="EMBL" id="TDA39197.1"/>
    </source>
</evidence>
<evidence type="ECO:0000256" key="2">
    <source>
        <dbReference type="ARBA" id="ARBA00022516"/>
    </source>
</evidence>